<dbReference type="PROSITE" id="PS00600">
    <property type="entry name" value="AA_TRANSFER_CLASS_3"/>
    <property type="match status" value="1"/>
</dbReference>
<sequence length="439" mass="47515">MTNKTVRPILEMNAFDKQSPQTENVARRIANTGASSVLFYREPIEMVSAEGVWMTAKDGTRYLDFYNNVPCIGHSHPAVTAAVNKQIATLNTNTRYIVPIVDDYLEALKATFPKELSNVVLTCSGSEANDLAMRLACKHTNGTGFIVTESAYHGNTSLVTQVSPSALKNTSLPEHVIAIPPPAKKYYGDNIEQGFADQVQLAIEELKQRGIKVAALLFDSIFSSDGVFSEPEGFLSKAIEVIHQAGGLYIADEVQPGFARTGTSFWGFQNHNASPDIVTLGKPMGNGFPMAGVVTKPEYLDSFCADVGYFNTFGGNPVAAAAGLAVLKEIKDKNLQENARLMGDYLKAQLQSIAEQSDHIAEVRGSGLFLGIDICHPDSADKPDPEFTVNMIDQFREEHILIGAAGPDGSTLKLRPALCLTKTEADCFIDAFAKILKAS</sequence>
<dbReference type="InterPro" id="IPR005814">
    <property type="entry name" value="Aminotrans_3"/>
</dbReference>
<keyword evidence="5" id="KW-0808">Transferase</keyword>
<evidence type="ECO:0000256" key="3">
    <source>
        <dbReference type="ARBA" id="ARBA00022898"/>
    </source>
</evidence>
<evidence type="ECO:0000256" key="4">
    <source>
        <dbReference type="RuleBase" id="RU003560"/>
    </source>
</evidence>
<dbReference type="SUPFAM" id="SSF53383">
    <property type="entry name" value="PLP-dependent transferases"/>
    <property type="match status" value="1"/>
</dbReference>
<dbReference type="PANTHER" id="PTHR45688:SF13">
    <property type="entry name" value="ALANINE--GLYOXYLATE AMINOTRANSFERASE 2-LIKE"/>
    <property type="match status" value="1"/>
</dbReference>
<dbReference type="InterPro" id="IPR049704">
    <property type="entry name" value="Aminotrans_3_PPA_site"/>
</dbReference>
<dbReference type="RefSeq" id="WP_191594329.1">
    <property type="nucleotide sequence ID" value="NZ_JACYFC010000002.1"/>
</dbReference>
<dbReference type="Gene3D" id="3.40.640.10">
    <property type="entry name" value="Type I PLP-dependent aspartate aminotransferase-like (Major domain)"/>
    <property type="match status" value="1"/>
</dbReference>
<dbReference type="CDD" id="cd00610">
    <property type="entry name" value="OAT_like"/>
    <property type="match status" value="1"/>
</dbReference>
<dbReference type="PIRSF" id="PIRSF000521">
    <property type="entry name" value="Transaminase_4ab_Lys_Orn"/>
    <property type="match status" value="1"/>
</dbReference>
<dbReference type="Gene3D" id="3.90.1150.10">
    <property type="entry name" value="Aspartate Aminotransferase, domain 1"/>
    <property type="match status" value="1"/>
</dbReference>
<gene>
    <name evidence="5" type="ORF">IF202_07880</name>
</gene>
<comment type="similarity">
    <text evidence="2 4">Belongs to the class-III pyridoxal-phosphate-dependent aminotransferase family.</text>
</comment>
<proteinExistence type="inferred from homology"/>
<protein>
    <submittedName>
        <fullName evidence="5">Aspartate aminotransferase family protein</fullName>
    </submittedName>
</protein>
<evidence type="ECO:0000313" key="5">
    <source>
        <dbReference type="EMBL" id="MBD5770970.1"/>
    </source>
</evidence>
<keyword evidence="3 4" id="KW-0663">Pyridoxal phosphate</keyword>
<keyword evidence="6" id="KW-1185">Reference proteome</keyword>
<accession>A0ABR8NY45</accession>
<keyword evidence="5" id="KW-0032">Aminotransferase</keyword>
<organism evidence="5 6">
    <name type="scientific">Marinomonas colpomeniae</name>
    <dbReference type="NCBI Taxonomy" id="2774408"/>
    <lineage>
        <taxon>Bacteria</taxon>
        <taxon>Pseudomonadati</taxon>
        <taxon>Pseudomonadota</taxon>
        <taxon>Gammaproteobacteria</taxon>
        <taxon>Oceanospirillales</taxon>
        <taxon>Oceanospirillaceae</taxon>
        <taxon>Marinomonas</taxon>
    </lineage>
</organism>
<evidence type="ECO:0000313" key="6">
    <source>
        <dbReference type="Proteomes" id="UP000604161"/>
    </source>
</evidence>
<evidence type="ECO:0000256" key="2">
    <source>
        <dbReference type="ARBA" id="ARBA00008954"/>
    </source>
</evidence>
<dbReference type="InterPro" id="IPR015424">
    <property type="entry name" value="PyrdxlP-dep_Trfase"/>
</dbReference>
<dbReference type="EMBL" id="JACYFC010000002">
    <property type="protein sequence ID" value="MBD5770970.1"/>
    <property type="molecule type" value="Genomic_DNA"/>
</dbReference>
<dbReference type="PANTHER" id="PTHR45688">
    <property type="match status" value="1"/>
</dbReference>
<comment type="cofactor">
    <cofactor evidence="1">
        <name>pyridoxal 5'-phosphate</name>
        <dbReference type="ChEBI" id="CHEBI:597326"/>
    </cofactor>
</comment>
<dbReference type="Proteomes" id="UP000604161">
    <property type="component" value="Unassembled WGS sequence"/>
</dbReference>
<comment type="caution">
    <text evidence="5">The sequence shown here is derived from an EMBL/GenBank/DDBJ whole genome shotgun (WGS) entry which is preliminary data.</text>
</comment>
<dbReference type="GO" id="GO:0008483">
    <property type="term" value="F:transaminase activity"/>
    <property type="evidence" value="ECO:0007669"/>
    <property type="project" value="UniProtKB-KW"/>
</dbReference>
<dbReference type="InterPro" id="IPR015421">
    <property type="entry name" value="PyrdxlP-dep_Trfase_major"/>
</dbReference>
<name>A0ABR8NY45_9GAMM</name>
<dbReference type="InterPro" id="IPR015422">
    <property type="entry name" value="PyrdxlP-dep_Trfase_small"/>
</dbReference>
<evidence type="ECO:0000256" key="1">
    <source>
        <dbReference type="ARBA" id="ARBA00001933"/>
    </source>
</evidence>
<dbReference type="Pfam" id="PF00202">
    <property type="entry name" value="Aminotran_3"/>
    <property type="match status" value="1"/>
</dbReference>
<reference evidence="5 6" key="1">
    <citation type="submission" date="2020-09" db="EMBL/GenBank/DDBJ databases">
        <title>Marinomonas sp. nov., isolated from the cysticercosis algae of Qingdao, China.</title>
        <authorList>
            <person name="Sun X."/>
        </authorList>
    </citation>
    <scope>NUCLEOTIDE SEQUENCE [LARGE SCALE GENOMIC DNA]</scope>
    <source>
        <strain evidence="5 6">SM2066</strain>
    </source>
</reference>